<gene>
    <name evidence="3" type="ORF">FXV77_11285</name>
</gene>
<organism evidence="3 4">
    <name type="scientific">Sphingobacterium phlebotomi</name>
    <dbReference type="NCBI Taxonomy" id="2605433"/>
    <lineage>
        <taxon>Bacteria</taxon>
        <taxon>Pseudomonadati</taxon>
        <taxon>Bacteroidota</taxon>
        <taxon>Sphingobacteriia</taxon>
        <taxon>Sphingobacteriales</taxon>
        <taxon>Sphingobacteriaceae</taxon>
        <taxon>Sphingobacterium</taxon>
    </lineage>
</organism>
<dbReference type="Pfam" id="PF10728">
    <property type="entry name" value="DUF2520"/>
    <property type="match status" value="1"/>
</dbReference>
<dbReference type="InterPro" id="IPR037108">
    <property type="entry name" value="TM1727-like_C_sf"/>
</dbReference>
<sequence length="255" mass="28414">MTIVILGSGNIATHIGKAFHALGHQILQVYSRNRANAYALASVLNADAIDTIKEVTDKADLYIIAVTDQAIQHVVDQLPKLLKGIVVHCSGATNINILAHFPLYGVLYPAQSLQKDIVTSLDNIPFAIEGGDSDTADRLLQLMRNISVKSFLCDSEQRLALHIAAVFANNFSNVLFQIAYDILKEQNLSFDLLKPIVLETAQKVQKQIPKDVQTGPATREDAETIQKHLQFLTKTPHWLKIYQQLTEEIIRNKHE</sequence>
<dbReference type="InterPro" id="IPR008927">
    <property type="entry name" value="6-PGluconate_DH-like_C_sf"/>
</dbReference>
<comment type="caution">
    <text evidence="3">The sequence shown here is derived from an EMBL/GenBank/DDBJ whole genome shotgun (WGS) entry which is preliminary data.</text>
</comment>
<reference evidence="3 4" key="1">
    <citation type="submission" date="2019-08" db="EMBL/GenBank/DDBJ databases">
        <title>Phlebobacter frassis gen. nov. sp. nov., a new member of family Sphingobacteriaceae isolated from sand fly rearing media.</title>
        <authorList>
            <person name="Kakumanu M.L."/>
            <person name="Marayati B.F."/>
            <person name="Wada-Katsumata A."/>
            <person name="Wasserberg G."/>
            <person name="Schal C."/>
            <person name="Apperson C.S."/>
            <person name="Ponnusamy L."/>
        </authorList>
    </citation>
    <scope>NUCLEOTIDE SEQUENCE [LARGE SCALE GENOMIC DNA]</scope>
    <source>
        <strain evidence="3 4">SSI9</strain>
    </source>
</reference>
<evidence type="ECO:0000313" key="3">
    <source>
        <dbReference type="EMBL" id="TYR36016.1"/>
    </source>
</evidence>
<keyword evidence="4" id="KW-1185">Reference proteome</keyword>
<dbReference type="InterPro" id="IPR018931">
    <property type="entry name" value="DUF2520"/>
</dbReference>
<dbReference type="Gene3D" id="3.40.50.720">
    <property type="entry name" value="NAD(P)-binding Rossmann-like Domain"/>
    <property type="match status" value="1"/>
</dbReference>
<dbReference type="SUPFAM" id="SSF48179">
    <property type="entry name" value="6-phosphogluconate dehydrogenase C-terminal domain-like"/>
    <property type="match status" value="1"/>
</dbReference>
<dbReference type="AlphaFoldDB" id="A0A5D4H5B6"/>
<dbReference type="PANTHER" id="PTHR40459">
    <property type="entry name" value="CONSERVED HYPOTHETICAL ALANINE AND LEUCINE RICH PROTEIN"/>
    <property type="match status" value="1"/>
</dbReference>
<dbReference type="Pfam" id="PF03807">
    <property type="entry name" value="F420_oxidored"/>
    <property type="match status" value="1"/>
</dbReference>
<dbReference type="EMBL" id="VTAV01000006">
    <property type="protein sequence ID" value="TYR36016.1"/>
    <property type="molecule type" value="Genomic_DNA"/>
</dbReference>
<accession>A0A5D4H5B6</accession>
<protein>
    <submittedName>
        <fullName evidence="3">DUF2520 domain-containing protein</fullName>
    </submittedName>
</protein>
<dbReference type="SUPFAM" id="SSF51735">
    <property type="entry name" value="NAD(P)-binding Rossmann-fold domains"/>
    <property type="match status" value="1"/>
</dbReference>
<dbReference type="Proteomes" id="UP000322362">
    <property type="component" value="Unassembled WGS sequence"/>
</dbReference>
<dbReference type="InterPro" id="IPR036291">
    <property type="entry name" value="NAD(P)-bd_dom_sf"/>
</dbReference>
<dbReference type="PANTHER" id="PTHR40459:SF1">
    <property type="entry name" value="CONSERVED HYPOTHETICAL ALANINE AND LEUCINE RICH PROTEIN"/>
    <property type="match status" value="1"/>
</dbReference>
<feature type="domain" description="DUF2520" evidence="2">
    <location>
        <begin position="124"/>
        <end position="248"/>
    </location>
</feature>
<proteinExistence type="predicted"/>
<evidence type="ECO:0000259" key="2">
    <source>
        <dbReference type="Pfam" id="PF10728"/>
    </source>
</evidence>
<name>A0A5D4H5B6_9SPHI</name>
<dbReference type="RefSeq" id="WP_148919332.1">
    <property type="nucleotide sequence ID" value="NZ_VTAV01000006.1"/>
</dbReference>
<dbReference type="InterPro" id="IPR028939">
    <property type="entry name" value="P5C_Rdtase_cat_N"/>
</dbReference>
<evidence type="ECO:0000313" key="4">
    <source>
        <dbReference type="Proteomes" id="UP000322362"/>
    </source>
</evidence>
<evidence type="ECO:0000259" key="1">
    <source>
        <dbReference type="Pfam" id="PF03807"/>
    </source>
</evidence>
<feature type="domain" description="Pyrroline-5-carboxylate reductase catalytic N-terminal" evidence="1">
    <location>
        <begin position="2"/>
        <end position="86"/>
    </location>
</feature>
<dbReference type="Gene3D" id="1.10.1040.20">
    <property type="entry name" value="ProC-like, C-terminal domain"/>
    <property type="match status" value="1"/>
</dbReference>